<feature type="domain" description="LRAT" evidence="4">
    <location>
        <begin position="23"/>
        <end position="123"/>
    </location>
</feature>
<keyword evidence="6" id="KW-1185">Reference proteome</keyword>
<evidence type="ECO:0000313" key="6">
    <source>
        <dbReference type="Proteomes" id="UP000070255"/>
    </source>
</evidence>
<sequence length="168" mass="17684">MSQHIQPKSAGGAAELGLPSGAHLVTKRVGYAHHGIYIGNGDVVHYAGLSGKLRGGPVEIVSIEQFAAGFGVEVVSHPSAAYAGPDVVDRATSRLGERDYRLLSNNCEHFCLWCVFGQGRSEQVDACIRNPARALAVLFLMIACRLAHGWRAAADGLAAEARVAAAHA</sequence>
<gene>
    <name evidence="5" type="ORF">WS72_19815</name>
</gene>
<evidence type="ECO:0000256" key="2">
    <source>
        <dbReference type="ARBA" id="ARBA00022801"/>
    </source>
</evidence>
<evidence type="ECO:0000259" key="4">
    <source>
        <dbReference type="PROSITE" id="PS51934"/>
    </source>
</evidence>
<dbReference type="InterPro" id="IPR007053">
    <property type="entry name" value="LRAT_dom"/>
</dbReference>
<reference evidence="5 6" key="1">
    <citation type="submission" date="2015-11" db="EMBL/GenBank/DDBJ databases">
        <authorList>
            <person name="Sahl J."/>
            <person name="Wagner D."/>
            <person name="Keim P."/>
        </authorList>
    </citation>
    <scope>NUCLEOTIDE SEQUENCE [LARGE SCALE GENOMIC DNA]</scope>
    <source>
        <strain evidence="5 6">BDU18</strain>
    </source>
</reference>
<dbReference type="InterPro" id="IPR051496">
    <property type="entry name" value="H-rev107_PLA/AT"/>
</dbReference>
<evidence type="ECO:0000313" key="5">
    <source>
        <dbReference type="EMBL" id="KWZ37253.1"/>
    </source>
</evidence>
<dbReference type="EMBL" id="LNJQ01000004">
    <property type="protein sequence ID" value="KWZ37253.1"/>
    <property type="molecule type" value="Genomic_DNA"/>
</dbReference>
<dbReference type="PANTHER" id="PTHR13943">
    <property type="entry name" value="HRAS-LIKE SUPPRESSOR - RELATED"/>
    <property type="match status" value="1"/>
</dbReference>
<accession>A0ABR5T1Z1</accession>
<dbReference type="PROSITE" id="PS51934">
    <property type="entry name" value="LRAT"/>
    <property type="match status" value="1"/>
</dbReference>
<comment type="caution">
    <text evidence="5">The sequence shown here is derived from an EMBL/GenBank/DDBJ whole genome shotgun (WGS) entry which is preliminary data.</text>
</comment>
<evidence type="ECO:0000256" key="3">
    <source>
        <dbReference type="ARBA" id="ARBA00023098"/>
    </source>
</evidence>
<protein>
    <submittedName>
        <fullName evidence="5">Hydrolase</fullName>
    </submittedName>
</protein>
<keyword evidence="1" id="KW-0808">Transferase</keyword>
<dbReference type="Proteomes" id="UP000070255">
    <property type="component" value="Unassembled WGS sequence"/>
</dbReference>
<evidence type="ECO:0000256" key="1">
    <source>
        <dbReference type="ARBA" id="ARBA00022679"/>
    </source>
</evidence>
<name>A0ABR5T1Z1_9BURK</name>
<keyword evidence="3" id="KW-0443">Lipid metabolism</keyword>
<proteinExistence type="predicted"/>
<dbReference type="PANTHER" id="PTHR13943:SF77">
    <property type="entry name" value="LRAT DOMAIN-CONTAINING PROTEIN"/>
    <property type="match status" value="1"/>
</dbReference>
<dbReference type="GO" id="GO:0016787">
    <property type="term" value="F:hydrolase activity"/>
    <property type="evidence" value="ECO:0007669"/>
    <property type="project" value="UniProtKB-KW"/>
</dbReference>
<dbReference type="Pfam" id="PF04970">
    <property type="entry name" value="LRAT"/>
    <property type="match status" value="1"/>
</dbReference>
<keyword evidence="2 5" id="KW-0378">Hydrolase</keyword>
<organism evidence="5 6">
    <name type="scientific">Burkholderia savannae</name>
    <dbReference type="NCBI Taxonomy" id="1637837"/>
    <lineage>
        <taxon>Bacteria</taxon>
        <taxon>Pseudomonadati</taxon>
        <taxon>Pseudomonadota</taxon>
        <taxon>Betaproteobacteria</taxon>
        <taxon>Burkholderiales</taxon>
        <taxon>Burkholderiaceae</taxon>
        <taxon>Burkholderia</taxon>
        <taxon>pseudomallei group</taxon>
    </lineage>
</organism>
<dbReference type="Gene3D" id="3.90.1720.10">
    <property type="entry name" value="endopeptidase domain like (from Nostoc punctiforme)"/>
    <property type="match status" value="1"/>
</dbReference>
<dbReference type="RefSeq" id="WP_059671337.1">
    <property type="nucleotide sequence ID" value="NZ_LNJQ01000004.1"/>
</dbReference>